<dbReference type="AlphaFoldDB" id="E2ZDG8"/>
<dbReference type="OrthoDB" id="9807740at2"/>
<evidence type="ECO:0000313" key="10">
    <source>
        <dbReference type="EMBL" id="EFQ03530.1"/>
    </source>
</evidence>
<evidence type="ECO:0000256" key="8">
    <source>
        <dbReference type="ARBA" id="ARBA00022833"/>
    </source>
</evidence>
<organism evidence="10 11">
    <name type="scientific">Megasphaera micronuciformis F0359</name>
    <dbReference type="NCBI Taxonomy" id="706434"/>
    <lineage>
        <taxon>Bacteria</taxon>
        <taxon>Bacillati</taxon>
        <taxon>Bacillota</taxon>
        <taxon>Negativicutes</taxon>
        <taxon>Veillonellales</taxon>
        <taxon>Veillonellaceae</taxon>
        <taxon>Megasphaera</taxon>
    </lineage>
</organism>
<name>E2ZDG8_9FIRM</name>
<accession>E2ZDG8</accession>
<dbReference type="EC" id="3.1.-.-" evidence="9"/>
<dbReference type="STRING" id="706434.HMPREF9429_01471"/>
<dbReference type="Pfam" id="PF02130">
    <property type="entry name" value="YbeY"/>
    <property type="match status" value="1"/>
</dbReference>
<keyword evidence="5 9" id="KW-0479">Metal-binding</keyword>
<evidence type="ECO:0000256" key="4">
    <source>
        <dbReference type="ARBA" id="ARBA00022722"/>
    </source>
</evidence>
<keyword evidence="4 9" id="KW-0540">Nuclease</keyword>
<dbReference type="PANTHER" id="PTHR46986:SF1">
    <property type="entry name" value="ENDORIBONUCLEASE YBEY, CHLOROPLASTIC"/>
    <property type="match status" value="1"/>
</dbReference>
<dbReference type="Gene3D" id="3.40.390.30">
    <property type="entry name" value="Metalloproteases ('zincins'), catalytic domain"/>
    <property type="match status" value="1"/>
</dbReference>
<dbReference type="Proteomes" id="UP000003195">
    <property type="component" value="Unassembled WGS sequence"/>
</dbReference>
<feature type="binding site" evidence="9">
    <location>
        <position position="128"/>
    </location>
    <ligand>
        <name>Zn(2+)</name>
        <dbReference type="ChEBI" id="CHEBI:29105"/>
        <note>catalytic</note>
    </ligand>
</feature>
<dbReference type="InterPro" id="IPR002036">
    <property type="entry name" value="YbeY"/>
</dbReference>
<dbReference type="PANTHER" id="PTHR46986">
    <property type="entry name" value="ENDORIBONUCLEASE YBEY, CHLOROPLASTIC"/>
    <property type="match status" value="1"/>
</dbReference>
<dbReference type="GO" id="GO:0004521">
    <property type="term" value="F:RNA endonuclease activity"/>
    <property type="evidence" value="ECO:0007669"/>
    <property type="project" value="UniProtKB-UniRule"/>
</dbReference>
<dbReference type="GO" id="GO:0005737">
    <property type="term" value="C:cytoplasm"/>
    <property type="evidence" value="ECO:0007669"/>
    <property type="project" value="UniProtKB-SubCell"/>
</dbReference>
<evidence type="ECO:0000256" key="5">
    <source>
        <dbReference type="ARBA" id="ARBA00022723"/>
    </source>
</evidence>
<comment type="caution">
    <text evidence="10">The sequence shown here is derived from an EMBL/GenBank/DDBJ whole genome shotgun (WGS) entry which is preliminary data.</text>
</comment>
<comment type="function">
    <text evidence="9">Single strand-specific metallo-endoribonuclease involved in late-stage 70S ribosome quality control and in maturation of the 3' terminus of the 16S rRNA.</text>
</comment>
<comment type="similarity">
    <text evidence="1 9">Belongs to the endoribonuclease YbeY family.</text>
</comment>
<dbReference type="PROSITE" id="PS01306">
    <property type="entry name" value="UPF0054"/>
    <property type="match status" value="1"/>
</dbReference>
<evidence type="ECO:0000256" key="6">
    <source>
        <dbReference type="ARBA" id="ARBA00022759"/>
    </source>
</evidence>
<dbReference type="InterPro" id="IPR023091">
    <property type="entry name" value="MetalPrtase_cat_dom_sf_prd"/>
</dbReference>
<keyword evidence="2 9" id="KW-0690">Ribosome biogenesis</keyword>
<evidence type="ECO:0000313" key="11">
    <source>
        <dbReference type="Proteomes" id="UP000003195"/>
    </source>
</evidence>
<dbReference type="eggNOG" id="COG0319">
    <property type="taxonomic scope" value="Bacteria"/>
</dbReference>
<gene>
    <name evidence="9 10" type="primary">ybeY</name>
    <name evidence="10" type="ORF">HMPREF9429_01471</name>
</gene>
<protein>
    <recommendedName>
        <fullName evidence="9">Endoribonuclease YbeY</fullName>
        <ecNumber evidence="9">3.1.-.-</ecNumber>
    </recommendedName>
</protein>
<dbReference type="NCBIfam" id="TIGR00043">
    <property type="entry name" value="rRNA maturation RNase YbeY"/>
    <property type="match status" value="1"/>
</dbReference>
<comment type="cofactor">
    <cofactor evidence="9">
        <name>Zn(2+)</name>
        <dbReference type="ChEBI" id="CHEBI:29105"/>
    </cofactor>
    <text evidence="9">Binds 1 zinc ion.</text>
</comment>
<evidence type="ECO:0000256" key="9">
    <source>
        <dbReference type="HAMAP-Rule" id="MF_00009"/>
    </source>
</evidence>
<dbReference type="GO" id="GO:0006364">
    <property type="term" value="P:rRNA processing"/>
    <property type="evidence" value="ECO:0007669"/>
    <property type="project" value="UniProtKB-UniRule"/>
</dbReference>
<dbReference type="RefSeq" id="WP_006942680.1">
    <property type="nucleotide sequence ID" value="NZ_GL538208.1"/>
</dbReference>
<keyword evidence="6 9" id="KW-0255">Endonuclease</keyword>
<keyword evidence="7 9" id="KW-0378">Hydrolase</keyword>
<feature type="binding site" evidence="9">
    <location>
        <position position="122"/>
    </location>
    <ligand>
        <name>Zn(2+)</name>
        <dbReference type="ChEBI" id="CHEBI:29105"/>
        <note>catalytic</note>
    </ligand>
</feature>
<comment type="subcellular location">
    <subcellularLocation>
        <location evidence="9">Cytoplasm</location>
    </subcellularLocation>
</comment>
<keyword evidence="11" id="KW-1185">Reference proteome</keyword>
<dbReference type="InterPro" id="IPR020549">
    <property type="entry name" value="YbeY_CS"/>
</dbReference>
<dbReference type="EMBL" id="AECS01000039">
    <property type="protein sequence ID" value="EFQ03530.1"/>
    <property type="molecule type" value="Genomic_DNA"/>
</dbReference>
<feature type="binding site" evidence="9">
    <location>
        <position position="118"/>
    </location>
    <ligand>
        <name>Zn(2+)</name>
        <dbReference type="ChEBI" id="CHEBI:29105"/>
        <note>catalytic</note>
    </ligand>
</feature>
<reference evidence="10 11" key="1">
    <citation type="submission" date="2010-08" db="EMBL/GenBank/DDBJ databases">
        <authorList>
            <person name="Weinstock G."/>
            <person name="Sodergren E."/>
            <person name="Clifton S."/>
            <person name="Fulton L."/>
            <person name="Fulton B."/>
            <person name="Courtney L."/>
            <person name="Fronick C."/>
            <person name="Harrison M."/>
            <person name="Strong C."/>
            <person name="Farmer C."/>
            <person name="Delahaunty K."/>
            <person name="Markovic C."/>
            <person name="Hall O."/>
            <person name="Minx P."/>
            <person name="Tomlinson C."/>
            <person name="Mitreva M."/>
            <person name="Hou S."/>
            <person name="Chen J."/>
            <person name="Wollam A."/>
            <person name="Pepin K.H."/>
            <person name="Johnson M."/>
            <person name="Bhonagiri V."/>
            <person name="Zhang X."/>
            <person name="Suruliraj S."/>
            <person name="Warren W."/>
            <person name="Chinwalla A."/>
            <person name="Mardis E.R."/>
            <person name="Wilson R.K."/>
        </authorList>
    </citation>
    <scope>NUCLEOTIDE SEQUENCE [LARGE SCALE GENOMIC DNA]</scope>
    <source>
        <strain evidence="10 11">F0359</strain>
    </source>
</reference>
<dbReference type="SUPFAM" id="SSF55486">
    <property type="entry name" value="Metalloproteases ('zincins'), catalytic domain"/>
    <property type="match status" value="1"/>
</dbReference>
<keyword evidence="8 9" id="KW-0862">Zinc</keyword>
<proteinExistence type="inferred from homology"/>
<evidence type="ECO:0000256" key="1">
    <source>
        <dbReference type="ARBA" id="ARBA00010875"/>
    </source>
</evidence>
<dbReference type="GO" id="GO:0004222">
    <property type="term" value="F:metalloendopeptidase activity"/>
    <property type="evidence" value="ECO:0007669"/>
    <property type="project" value="InterPro"/>
</dbReference>
<keyword evidence="9" id="KW-0963">Cytoplasm</keyword>
<dbReference type="HOGENOM" id="CLU_106710_3_0_9"/>
<sequence>MKVRITYENKATEKKEYENIIESVCKEGAYIYGLDEDAELSVVLCDNAYIHELNKTYRNIDRPTDVLSFALNEGEEEGYDGPDTKLLGDIVISLDKTREQSEEYGHSFERELAYLTVHGMLHILGYDHMTDEDKAEMRKEEEFVLHRLGFVREGEEL</sequence>
<keyword evidence="3 9" id="KW-0698">rRNA processing</keyword>
<evidence type="ECO:0000256" key="3">
    <source>
        <dbReference type="ARBA" id="ARBA00022552"/>
    </source>
</evidence>
<evidence type="ECO:0000256" key="7">
    <source>
        <dbReference type="ARBA" id="ARBA00022801"/>
    </source>
</evidence>
<dbReference type="GO" id="GO:0008270">
    <property type="term" value="F:zinc ion binding"/>
    <property type="evidence" value="ECO:0007669"/>
    <property type="project" value="UniProtKB-UniRule"/>
</dbReference>
<dbReference type="HAMAP" id="MF_00009">
    <property type="entry name" value="Endoribonucl_YbeY"/>
    <property type="match status" value="1"/>
</dbReference>
<evidence type="ECO:0000256" key="2">
    <source>
        <dbReference type="ARBA" id="ARBA00022517"/>
    </source>
</evidence>